<evidence type="ECO:0000313" key="2">
    <source>
        <dbReference type="EMBL" id="KAK0477228.1"/>
    </source>
</evidence>
<evidence type="ECO:0000256" key="1">
    <source>
        <dbReference type="SAM" id="MobiDB-lite"/>
    </source>
</evidence>
<evidence type="ECO:0000313" key="3">
    <source>
        <dbReference type="Proteomes" id="UP001175228"/>
    </source>
</evidence>
<protein>
    <submittedName>
        <fullName evidence="2">Uncharacterized protein</fullName>
    </submittedName>
</protein>
<accession>A0AA39P443</accession>
<dbReference type="Proteomes" id="UP001175228">
    <property type="component" value="Unassembled WGS sequence"/>
</dbReference>
<keyword evidence="3" id="KW-1185">Reference proteome</keyword>
<dbReference type="EMBL" id="JAUEPU010000111">
    <property type="protein sequence ID" value="KAK0477228.1"/>
    <property type="molecule type" value="Genomic_DNA"/>
</dbReference>
<proteinExistence type="predicted"/>
<feature type="compositionally biased region" description="Low complexity" evidence="1">
    <location>
        <begin position="124"/>
        <end position="139"/>
    </location>
</feature>
<comment type="caution">
    <text evidence="2">The sequence shown here is derived from an EMBL/GenBank/DDBJ whole genome shotgun (WGS) entry which is preliminary data.</text>
</comment>
<reference evidence="2" key="1">
    <citation type="submission" date="2023-06" db="EMBL/GenBank/DDBJ databases">
        <authorList>
            <consortium name="Lawrence Berkeley National Laboratory"/>
            <person name="Ahrendt S."/>
            <person name="Sahu N."/>
            <person name="Indic B."/>
            <person name="Wong-Bajracharya J."/>
            <person name="Merenyi Z."/>
            <person name="Ke H.-M."/>
            <person name="Monk M."/>
            <person name="Kocsube S."/>
            <person name="Drula E."/>
            <person name="Lipzen A."/>
            <person name="Balint B."/>
            <person name="Henrissat B."/>
            <person name="Andreopoulos B."/>
            <person name="Martin F.M."/>
            <person name="Harder C.B."/>
            <person name="Rigling D."/>
            <person name="Ford K.L."/>
            <person name="Foster G.D."/>
            <person name="Pangilinan J."/>
            <person name="Papanicolaou A."/>
            <person name="Barry K."/>
            <person name="LaButti K."/>
            <person name="Viragh M."/>
            <person name="Koriabine M."/>
            <person name="Yan M."/>
            <person name="Riley R."/>
            <person name="Champramary S."/>
            <person name="Plett K.L."/>
            <person name="Tsai I.J."/>
            <person name="Slot J."/>
            <person name="Sipos G."/>
            <person name="Plett J."/>
            <person name="Nagy L.G."/>
            <person name="Grigoriev I.V."/>
        </authorList>
    </citation>
    <scope>NUCLEOTIDE SEQUENCE</scope>
    <source>
        <strain evidence="2">HWK02</strain>
    </source>
</reference>
<feature type="region of interest" description="Disordered" evidence="1">
    <location>
        <begin position="108"/>
        <end position="160"/>
    </location>
</feature>
<gene>
    <name evidence="2" type="ORF">EDD18DRAFT_1380139</name>
</gene>
<dbReference type="AlphaFoldDB" id="A0AA39P443"/>
<sequence>MHFRVHGPTYVKETFRQARSLTDTRGSAQDTLAKIFFTRRSPDLKILKMPFLLLSIPSDLALVPDWLLEPVLIARDENSGDKARNDRRKERRGLFFWGCSVIKVRDSEGSSLSSGVGARRGDTTENSSSPSTSTILSHSEQQQDSREPKEDSSSSTYSIWTTSKGSEATVAEYRREDGWDEIGGGWKKPSVQGIAKQRGVGAVLGDDETALETRQLSSVVGIRR</sequence>
<feature type="compositionally biased region" description="Basic and acidic residues" evidence="1">
    <location>
        <begin position="141"/>
        <end position="152"/>
    </location>
</feature>
<name>A0AA39P443_9AGAR</name>
<organism evidence="2 3">
    <name type="scientific">Armillaria luteobubalina</name>
    <dbReference type="NCBI Taxonomy" id="153913"/>
    <lineage>
        <taxon>Eukaryota</taxon>
        <taxon>Fungi</taxon>
        <taxon>Dikarya</taxon>
        <taxon>Basidiomycota</taxon>
        <taxon>Agaricomycotina</taxon>
        <taxon>Agaricomycetes</taxon>
        <taxon>Agaricomycetidae</taxon>
        <taxon>Agaricales</taxon>
        <taxon>Marasmiineae</taxon>
        <taxon>Physalacriaceae</taxon>
        <taxon>Armillaria</taxon>
    </lineage>
</organism>